<evidence type="ECO:0000259" key="2">
    <source>
        <dbReference type="PROSITE" id="PS50011"/>
    </source>
</evidence>
<protein>
    <submittedName>
        <fullName evidence="3">Protein tyrosine kinase/Protein kinase domain containing protein, putative</fullName>
    </submittedName>
</protein>
<keyword evidence="3" id="KW-0808">Transferase</keyword>
<dbReference type="SUPFAM" id="SSF56112">
    <property type="entry name" value="Protein kinase-like (PK-like)"/>
    <property type="match status" value="1"/>
</dbReference>
<feature type="region of interest" description="Disordered" evidence="1">
    <location>
        <begin position="202"/>
        <end position="267"/>
    </location>
</feature>
<evidence type="ECO:0000313" key="3">
    <source>
        <dbReference type="EMBL" id="CAD2217701.1"/>
    </source>
</evidence>
<name>A0A7G2CFF2_9TRYP</name>
<dbReference type="SMART" id="SM00220">
    <property type="entry name" value="S_TKc"/>
    <property type="match status" value="1"/>
</dbReference>
<dbReference type="PROSITE" id="PS00108">
    <property type="entry name" value="PROTEIN_KINASE_ST"/>
    <property type="match status" value="1"/>
</dbReference>
<keyword evidence="3" id="KW-0418">Kinase</keyword>
<sequence length="412" mass="46394">MELILLTNLSHKRIVSCLGFQLLREKGLCIFLEYIAGGTLRQLIENFRYFDENIIRVYAVQILEGLEYLHSHRVIHGDMKCANVLVSESNSVRITDFGTSRVFFHRPRADRAEEENRKAKNRPLCGTPVYMSPEMVRSGEASFASDIWALGVIVYEMCTGGLLPYESFNGRDPSLLLYHIGCIREEEQRPSLEPVVAARALRDNDGEEGHRSNSSSPRHGGRHHHHPHSKNNNSNTAPEEKSDSSPYTPLSTTEEDPRPAYNTSNGKYTPSIALLDFLGAMFTVKEAQRPTATDLLAHPFIINEDSEDSLQEWRRYMEKHYQRSVPPTPRNIMDTPQLIARLQLQPRGDRTHSPPDASCVFPATPPLRANNNNNLNNNNNNNNSNSALEALTIPPPLLLSPAQLQQPAEPSK</sequence>
<dbReference type="InterPro" id="IPR011009">
    <property type="entry name" value="Kinase-like_dom_sf"/>
</dbReference>
<feature type="compositionally biased region" description="Basic and acidic residues" evidence="1">
    <location>
        <begin position="202"/>
        <end position="211"/>
    </location>
</feature>
<feature type="compositionally biased region" description="Low complexity" evidence="1">
    <location>
        <begin position="369"/>
        <end position="388"/>
    </location>
</feature>
<dbReference type="PANTHER" id="PTHR48011">
    <property type="entry name" value="CCR4-NOT TRANSCRIPTIONAL COMPLEX SUBUNIT CAF120-RELATED"/>
    <property type="match status" value="1"/>
</dbReference>
<dbReference type="InterPro" id="IPR052751">
    <property type="entry name" value="Plant_MAPKKK"/>
</dbReference>
<dbReference type="Gene3D" id="1.10.510.10">
    <property type="entry name" value="Transferase(Phosphotransferase) domain 1"/>
    <property type="match status" value="1"/>
</dbReference>
<proteinExistence type="predicted"/>
<feature type="compositionally biased region" description="Basic residues" evidence="1">
    <location>
        <begin position="219"/>
        <end position="229"/>
    </location>
</feature>
<gene>
    <name evidence="3" type="ORF">ADEAN_000518100</name>
</gene>
<evidence type="ECO:0000313" key="4">
    <source>
        <dbReference type="Proteomes" id="UP000515908"/>
    </source>
</evidence>
<dbReference type="PROSITE" id="PS50011">
    <property type="entry name" value="PROTEIN_KINASE_DOM"/>
    <property type="match status" value="1"/>
</dbReference>
<evidence type="ECO:0000256" key="1">
    <source>
        <dbReference type="SAM" id="MobiDB-lite"/>
    </source>
</evidence>
<dbReference type="Pfam" id="PF00069">
    <property type="entry name" value="Pkinase"/>
    <property type="match status" value="1"/>
</dbReference>
<accession>A0A7G2CFF2</accession>
<reference evidence="3 4" key="1">
    <citation type="submission" date="2020-08" db="EMBL/GenBank/DDBJ databases">
        <authorList>
            <person name="Newling K."/>
            <person name="Davey J."/>
            <person name="Forrester S."/>
        </authorList>
    </citation>
    <scope>NUCLEOTIDE SEQUENCE [LARGE SCALE GENOMIC DNA]</scope>
    <source>
        <strain evidence="4">Crithidia deanei Carvalho (ATCC PRA-265)</strain>
    </source>
</reference>
<dbReference type="Proteomes" id="UP000515908">
    <property type="component" value="Chromosome 09"/>
</dbReference>
<dbReference type="InterPro" id="IPR008271">
    <property type="entry name" value="Ser/Thr_kinase_AS"/>
</dbReference>
<dbReference type="InterPro" id="IPR000719">
    <property type="entry name" value="Prot_kinase_dom"/>
</dbReference>
<organism evidence="3 4">
    <name type="scientific">Angomonas deanei</name>
    <dbReference type="NCBI Taxonomy" id="59799"/>
    <lineage>
        <taxon>Eukaryota</taxon>
        <taxon>Discoba</taxon>
        <taxon>Euglenozoa</taxon>
        <taxon>Kinetoplastea</taxon>
        <taxon>Metakinetoplastina</taxon>
        <taxon>Trypanosomatida</taxon>
        <taxon>Trypanosomatidae</taxon>
        <taxon>Strigomonadinae</taxon>
        <taxon>Angomonas</taxon>
    </lineage>
</organism>
<feature type="region of interest" description="Disordered" evidence="1">
    <location>
        <begin position="364"/>
        <end position="388"/>
    </location>
</feature>
<dbReference type="VEuPathDB" id="TriTrypDB:ADEAN_000518100"/>
<dbReference type="AlphaFoldDB" id="A0A7G2CFF2"/>
<dbReference type="GO" id="GO:0004672">
    <property type="term" value="F:protein kinase activity"/>
    <property type="evidence" value="ECO:0007669"/>
    <property type="project" value="InterPro"/>
</dbReference>
<keyword evidence="4" id="KW-1185">Reference proteome</keyword>
<dbReference type="EMBL" id="LR877153">
    <property type="protein sequence ID" value="CAD2217701.1"/>
    <property type="molecule type" value="Genomic_DNA"/>
</dbReference>
<dbReference type="GO" id="GO:0005524">
    <property type="term" value="F:ATP binding"/>
    <property type="evidence" value="ECO:0007669"/>
    <property type="project" value="InterPro"/>
</dbReference>
<feature type="domain" description="Protein kinase" evidence="2">
    <location>
        <begin position="1"/>
        <end position="301"/>
    </location>
</feature>
<dbReference type="PANTHER" id="PTHR48011:SF4">
    <property type="entry name" value="MITOGEN-ACTIVATED PROTEIN KINASE KINASE KINASE 19"/>
    <property type="match status" value="1"/>
</dbReference>
<dbReference type="GO" id="GO:0007165">
    <property type="term" value="P:signal transduction"/>
    <property type="evidence" value="ECO:0007669"/>
    <property type="project" value="TreeGrafter"/>
</dbReference>